<dbReference type="AlphaFoldDB" id="K6WX33"/>
<evidence type="ECO:0000313" key="5">
    <source>
        <dbReference type="Proteomes" id="UP000006334"/>
    </source>
</evidence>
<dbReference type="PANTHER" id="PTHR43080:SF26">
    <property type="entry name" value="REGULATORY PROTEIN"/>
    <property type="match status" value="1"/>
</dbReference>
<name>K6WX33_9ALTE</name>
<dbReference type="InterPro" id="IPR000644">
    <property type="entry name" value="CBS_dom"/>
</dbReference>
<evidence type="ECO:0000313" key="4">
    <source>
        <dbReference type="EMBL" id="GAC13009.1"/>
    </source>
</evidence>
<dbReference type="InterPro" id="IPR051257">
    <property type="entry name" value="Diverse_CBS-Domain"/>
</dbReference>
<feature type="domain" description="CBS" evidence="3">
    <location>
        <begin position="77"/>
        <end position="134"/>
    </location>
</feature>
<dbReference type="SUPFAM" id="SSF54631">
    <property type="entry name" value="CBS-domain pair"/>
    <property type="match status" value="1"/>
</dbReference>
<sequence length="137" mass="15207">MITASVIECMNRDFAKIYAEMPVAEASANLIKKESLGGPVIDANGKLVGWISEQECLQVTLQVVYHNTRVAIVRDVMRTDVLTVSVDSDPLEIAQQMLKSKPKSYPVVDASGKVYGVLTRRRILNMLDKKLRELGQS</sequence>
<dbReference type="Proteomes" id="UP000006334">
    <property type="component" value="Unassembled WGS sequence"/>
</dbReference>
<organism evidence="4 5">
    <name type="scientific">Aliiglaciecola lipolytica E3</name>
    <dbReference type="NCBI Taxonomy" id="1127673"/>
    <lineage>
        <taxon>Bacteria</taxon>
        <taxon>Pseudomonadati</taxon>
        <taxon>Pseudomonadota</taxon>
        <taxon>Gammaproteobacteria</taxon>
        <taxon>Alteromonadales</taxon>
        <taxon>Alteromonadaceae</taxon>
        <taxon>Aliiglaciecola</taxon>
    </lineage>
</organism>
<keyword evidence="1 2" id="KW-0129">CBS domain</keyword>
<evidence type="ECO:0000259" key="3">
    <source>
        <dbReference type="PROSITE" id="PS51371"/>
    </source>
</evidence>
<reference evidence="4 5" key="1">
    <citation type="journal article" date="2017" name="Antonie Van Leeuwenhoek">
        <title>Rhizobium rhizosphaerae sp. nov., a novel species isolated from rice rhizosphere.</title>
        <authorList>
            <person name="Zhao J.J."/>
            <person name="Zhang J."/>
            <person name="Zhang R.J."/>
            <person name="Zhang C.W."/>
            <person name="Yin H.Q."/>
            <person name="Zhang X.X."/>
        </authorList>
    </citation>
    <scope>NUCLEOTIDE SEQUENCE [LARGE SCALE GENOMIC DNA]</scope>
    <source>
        <strain evidence="4 5">E3</strain>
    </source>
</reference>
<dbReference type="STRING" id="1127673.GLIP_0362"/>
<dbReference type="InterPro" id="IPR046342">
    <property type="entry name" value="CBS_dom_sf"/>
</dbReference>
<feature type="domain" description="CBS" evidence="3">
    <location>
        <begin position="10"/>
        <end position="69"/>
    </location>
</feature>
<gene>
    <name evidence="4" type="ORF">GLIP_0362</name>
</gene>
<accession>K6WX33</accession>
<proteinExistence type="predicted"/>
<dbReference type="RefSeq" id="WP_008842829.1">
    <property type="nucleotide sequence ID" value="NZ_BAEN01000014.1"/>
</dbReference>
<dbReference type="EMBL" id="BAEN01000014">
    <property type="protein sequence ID" value="GAC13009.1"/>
    <property type="molecule type" value="Genomic_DNA"/>
</dbReference>
<dbReference type="eggNOG" id="COG0517">
    <property type="taxonomic scope" value="Bacteria"/>
</dbReference>
<dbReference type="PANTHER" id="PTHR43080">
    <property type="entry name" value="CBS DOMAIN-CONTAINING PROTEIN CBSX3, MITOCHONDRIAL"/>
    <property type="match status" value="1"/>
</dbReference>
<evidence type="ECO:0000256" key="2">
    <source>
        <dbReference type="PROSITE-ProRule" id="PRU00703"/>
    </source>
</evidence>
<dbReference type="Pfam" id="PF00571">
    <property type="entry name" value="CBS"/>
    <property type="match status" value="2"/>
</dbReference>
<comment type="caution">
    <text evidence="4">The sequence shown here is derived from an EMBL/GenBank/DDBJ whole genome shotgun (WGS) entry which is preliminary data.</text>
</comment>
<protein>
    <submittedName>
        <fullName evidence="4">CBS domain protein</fullName>
    </submittedName>
</protein>
<evidence type="ECO:0000256" key="1">
    <source>
        <dbReference type="ARBA" id="ARBA00023122"/>
    </source>
</evidence>
<dbReference type="Gene3D" id="3.10.580.10">
    <property type="entry name" value="CBS-domain"/>
    <property type="match status" value="1"/>
</dbReference>
<dbReference type="PROSITE" id="PS51371">
    <property type="entry name" value="CBS"/>
    <property type="match status" value="2"/>
</dbReference>
<keyword evidence="5" id="KW-1185">Reference proteome</keyword>
<dbReference type="SMART" id="SM00116">
    <property type="entry name" value="CBS"/>
    <property type="match status" value="2"/>
</dbReference>